<evidence type="ECO:0000256" key="2">
    <source>
        <dbReference type="ARBA" id="ARBA00022670"/>
    </source>
</evidence>
<gene>
    <name evidence="10" type="ORF">GA0071312_1575</name>
    <name evidence="9" type="ORF">HLUCCO17_12410</name>
</gene>
<evidence type="ECO:0000256" key="7">
    <source>
        <dbReference type="SAM" id="SignalP"/>
    </source>
</evidence>
<protein>
    <submittedName>
        <fullName evidence="9 10">Zn-dependent protease</fullName>
    </submittedName>
</protein>
<dbReference type="GO" id="GO:0051603">
    <property type="term" value="P:proteolysis involved in protein catabolic process"/>
    <property type="evidence" value="ECO:0007669"/>
    <property type="project" value="TreeGrafter"/>
</dbReference>
<dbReference type="PANTHER" id="PTHR22726:SF1">
    <property type="entry name" value="METALLOENDOPEPTIDASE OMA1, MITOCHONDRIAL"/>
    <property type="match status" value="1"/>
</dbReference>
<dbReference type="RefSeq" id="WP_074444514.1">
    <property type="nucleotide sequence ID" value="NZ_FMBM01000002.1"/>
</dbReference>
<feature type="chain" id="PRO_5006146017" evidence="7">
    <location>
        <begin position="32"/>
        <end position="493"/>
    </location>
</feature>
<dbReference type="GO" id="GO:0046872">
    <property type="term" value="F:metal ion binding"/>
    <property type="evidence" value="ECO:0007669"/>
    <property type="project" value="UniProtKB-KW"/>
</dbReference>
<proteinExistence type="predicted"/>
<keyword evidence="5" id="KW-0862">Zinc</keyword>
<feature type="signal peptide" evidence="7">
    <location>
        <begin position="1"/>
        <end position="31"/>
    </location>
</feature>
<keyword evidence="3" id="KW-0479">Metal-binding</keyword>
<dbReference type="AlphaFoldDB" id="A0A0P7Y746"/>
<reference evidence="9 11" key="1">
    <citation type="submission" date="2015-09" db="EMBL/GenBank/DDBJ databases">
        <title>Identification and resolution of microdiversity through metagenomic sequencing of parallel consortia.</title>
        <authorList>
            <person name="Nelson W.C."/>
            <person name="Romine M.F."/>
            <person name="Lindemann S.R."/>
        </authorList>
    </citation>
    <scope>NUCLEOTIDE SEQUENCE [LARGE SCALE GENOMIC DNA]</scope>
    <source>
        <strain evidence="9">HL-109</strain>
    </source>
</reference>
<evidence type="ECO:0000313" key="11">
    <source>
        <dbReference type="Proteomes" id="UP000050497"/>
    </source>
</evidence>
<comment type="caution">
    <text evidence="9">The sequence shown here is derived from an EMBL/GenBank/DDBJ whole genome shotgun (WGS) entry which is preliminary data.</text>
</comment>
<dbReference type="Gene3D" id="3.30.2010.10">
    <property type="entry name" value="Metalloproteases ('zincins'), catalytic domain"/>
    <property type="match status" value="1"/>
</dbReference>
<comment type="cofactor">
    <cofactor evidence="1">
        <name>Zn(2+)</name>
        <dbReference type="ChEBI" id="CHEBI:29105"/>
    </cofactor>
</comment>
<dbReference type="Proteomes" id="UP000050497">
    <property type="component" value="Unassembled WGS sequence"/>
</dbReference>
<evidence type="ECO:0000313" key="10">
    <source>
        <dbReference type="EMBL" id="SCC80579.1"/>
    </source>
</evidence>
<dbReference type="Proteomes" id="UP000182800">
    <property type="component" value="Unassembled WGS sequence"/>
</dbReference>
<dbReference type="PATRIC" id="fig|1653334.4.peg.229"/>
<keyword evidence="6" id="KW-0482">Metalloprotease</keyword>
<dbReference type="EMBL" id="LJSX01000019">
    <property type="protein sequence ID" value="KPQ10073.1"/>
    <property type="molecule type" value="Genomic_DNA"/>
</dbReference>
<evidence type="ECO:0000256" key="1">
    <source>
        <dbReference type="ARBA" id="ARBA00001947"/>
    </source>
</evidence>
<dbReference type="EMBL" id="FMBM01000002">
    <property type="protein sequence ID" value="SCC80579.1"/>
    <property type="molecule type" value="Genomic_DNA"/>
</dbReference>
<evidence type="ECO:0000259" key="8">
    <source>
        <dbReference type="Pfam" id="PF01435"/>
    </source>
</evidence>
<accession>A0A0P7Y746</accession>
<keyword evidence="12" id="KW-1185">Reference proteome</keyword>
<evidence type="ECO:0000256" key="5">
    <source>
        <dbReference type="ARBA" id="ARBA00022833"/>
    </source>
</evidence>
<feature type="domain" description="Peptidase M48" evidence="8">
    <location>
        <begin position="77"/>
        <end position="258"/>
    </location>
</feature>
<organism evidence="9 11">
    <name type="scientific">Saliniramus fredricksonii</name>
    <dbReference type="NCBI Taxonomy" id="1653334"/>
    <lineage>
        <taxon>Bacteria</taxon>
        <taxon>Pseudomonadati</taxon>
        <taxon>Pseudomonadota</taxon>
        <taxon>Alphaproteobacteria</taxon>
        <taxon>Hyphomicrobiales</taxon>
        <taxon>Salinarimonadaceae</taxon>
        <taxon>Saliniramus</taxon>
    </lineage>
</organism>
<dbReference type="Pfam" id="PF01435">
    <property type="entry name" value="Peptidase_M48"/>
    <property type="match status" value="1"/>
</dbReference>
<dbReference type="PANTHER" id="PTHR22726">
    <property type="entry name" value="METALLOENDOPEPTIDASE OMA1"/>
    <property type="match status" value="1"/>
</dbReference>
<name>A0A0P7Y746_9HYPH</name>
<dbReference type="STRING" id="1653334.GA0071312_1575"/>
<dbReference type="OrthoDB" id="9810445at2"/>
<reference evidence="10 12" key="2">
    <citation type="submission" date="2016-08" db="EMBL/GenBank/DDBJ databases">
        <authorList>
            <person name="Varghese N."/>
            <person name="Submissions Spin"/>
        </authorList>
    </citation>
    <scope>NUCLEOTIDE SEQUENCE [LARGE SCALE GENOMIC DNA]</scope>
    <source>
        <strain evidence="10 12">HL-109</strain>
    </source>
</reference>
<dbReference type="PROSITE" id="PS51257">
    <property type="entry name" value="PROKAR_LIPOPROTEIN"/>
    <property type="match status" value="1"/>
</dbReference>
<dbReference type="InterPro" id="IPR051156">
    <property type="entry name" value="Mito/Outer_Membr_Metalloprot"/>
</dbReference>
<sequence>MWNSVKPIKRSLSRLAAISAAAFMLAGCVGAGTGSVFSANTQAPLVAALDTAQAREHAQLVATFGGEYDSPRLRRLLNGIVDDLIPATPQPDLRIRVTILDSPAVNAFALPDGRLYVTRGLIALANDSAEIAAVMAHEIAHVTLRHASTRSELQMRSDLVARVVADVLRDQRAVENVRAASRVDIARFSREQEFEADAEGIATLARAGYDPYGATRFLGSLERWEGLSQVRTGAQMQQSAYDMFATHPATGQRIDAARVLARQLAERAGAGDARGRDVYLAAIDGTTFGDGAADGLVRGGRHYVHGRLRIGFSAPEGFALDNSSRAVLGSSADESRRILFDLVEAEPGQDLESVLASTWTDDLTAEDVRRLTVNGLETATARSQGQDWHFRIAALRHDGGIYRLIFAHRPQDGAADRLFEETLSSIRAMSARDIAAFQPPRIRIHRAGSRDDVASMARRMTGARQSVSVFRVLNGLDADAAITPGRSYKIVVE</sequence>
<evidence type="ECO:0000256" key="6">
    <source>
        <dbReference type="ARBA" id="ARBA00023049"/>
    </source>
</evidence>
<evidence type="ECO:0000313" key="9">
    <source>
        <dbReference type="EMBL" id="KPQ10073.1"/>
    </source>
</evidence>
<evidence type="ECO:0000256" key="3">
    <source>
        <dbReference type="ARBA" id="ARBA00022723"/>
    </source>
</evidence>
<dbReference type="GO" id="GO:0016020">
    <property type="term" value="C:membrane"/>
    <property type="evidence" value="ECO:0007669"/>
    <property type="project" value="TreeGrafter"/>
</dbReference>
<keyword evidence="4" id="KW-0378">Hydrolase</keyword>
<keyword evidence="7" id="KW-0732">Signal</keyword>
<dbReference type="InterPro" id="IPR001915">
    <property type="entry name" value="Peptidase_M48"/>
</dbReference>
<dbReference type="GO" id="GO:0004222">
    <property type="term" value="F:metalloendopeptidase activity"/>
    <property type="evidence" value="ECO:0007669"/>
    <property type="project" value="InterPro"/>
</dbReference>
<evidence type="ECO:0000313" key="12">
    <source>
        <dbReference type="Proteomes" id="UP000182800"/>
    </source>
</evidence>
<dbReference type="CDD" id="cd07324">
    <property type="entry name" value="M48C_Oma1-like"/>
    <property type="match status" value="1"/>
</dbReference>
<keyword evidence="2 9" id="KW-0645">Protease</keyword>
<evidence type="ECO:0000256" key="4">
    <source>
        <dbReference type="ARBA" id="ARBA00022801"/>
    </source>
</evidence>